<comment type="similarity">
    <text evidence="2">Belongs to the immunoglobulin superfamily. ICAM family.</text>
</comment>
<keyword evidence="3 12" id="KW-0812">Transmembrane</keyword>
<name>A0A3Q3CD45_HAPBU</name>
<comment type="subcellular location">
    <subcellularLocation>
        <location evidence="1">Membrane</location>
        <topology evidence="1">Single-pass type I membrane protein</topology>
    </subcellularLocation>
</comment>
<feature type="domain" description="Ig-like" evidence="13">
    <location>
        <begin position="113"/>
        <end position="192"/>
    </location>
</feature>
<dbReference type="Ensembl" id="ENSHBUT00000028956.1">
    <property type="protein sequence ID" value="ENSHBUP00000019562.1"/>
    <property type="gene ID" value="ENSHBUG00000021752.1"/>
</dbReference>
<reference evidence="14" key="1">
    <citation type="submission" date="2025-08" db="UniProtKB">
        <authorList>
            <consortium name="Ensembl"/>
        </authorList>
    </citation>
    <scope>IDENTIFICATION</scope>
</reference>
<dbReference type="GO" id="GO:0098609">
    <property type="term" value="P:cell-cell adhesion"/>
    <property type="evidence" value="ECO:0007669"/>
    <property type="project" value="InterPro"/>
</dbReference>
<dbReference type="InterPro" id="IPR013768">
    <property type="entry name" value="ICAM_N"/>
</dbReference>
<organism evidence="14 15">
    <name type="scientific">Haplochromis burtoni</name>
    <name type="common">Burton's mouthbrooder</name>
    <name type="synonym">Chromis burtoni</name>
    <dbReference type="NCBI Taxonomy" id="8153"/>
    <lineage>
        <taxon>Eukaryota</taxon>
        <taxon>Metazoa</taxon>
        <taxon>Chordata</taxon>
        <taxon>Craniata</taxon>
        <taxon>Vertebrata</taxon>
        <taxon>Euteleostomi</taxon>
        <taxon>Actinopterygii</taxon>
        <taxon>Neopterygii</taxon>
        <taxon>Teleostei</taxon>
        <taxon>Neoteleostei</taxon>
        <taxon>Acanthomorphata</taxon>
        <taxon>Ovalentaria</taxon>
        <taxon>Cichlomorphae</taxon>
        <taxon>Cichliformes</taxon>
        <taxon>Cichlidae</taxon>
        <taxon>African cichlids</taxon>
        <taxon>Pseudocrenilabrinae</taxon>
        <taxon>Haplochromini</taxon>
        <taxon>Haplochromis</taxon>
    </lineage>
</organism>
<evidence type="ECO:0000256" key="2">
    <source>
        <dbReference type="ARBA" id="ARBA00005925"/>
    </source>
</evidence>
<dbReference type="GO" id="GO:0005178">
    <property type="term" value="F:integrin binding"/>
    <property type="evidence" value="ECO:0007669"/>
    <property type="project" value="InterPro"/>
</dbReference>
<keyword evidence="9" id="KW-1015">Disulfide bond</keyword>
<keyword evidence="7 12" id="KW-1133">Transmembrane helix</keyword>
<dbReference type="GeneTree" id="ENSGT00940000159005"/>
<dbReference type="InterPro" id="IPR047012">
    <property type="entry name" value="ICAM_VCAM"/>
</dbReference>
<keyword evidence="4" id="KW-0732">Signal</keyword>
<evidence type="ECO:0000256" key="8">
    <source>
        <dbReference type="ARBA" id="ARBA00023136"/>
    </source>
</evidence>
<dbReference type="GO" id="GO:0016020">
    <property type="term" value="C:membrane"/>
    <property type="evidence" value="ECO:0007669"/>
    <property type="project" value="UniProtKB-SubCell"/>
</dbReference>
<evidence type="ECO:0000256" key="9">
    <source>
        <dbReference type="ARBA" id="ARBA00023157"/>
    </source>
</evidence>
<proteinExistence type="inferred from homology"/>
<dbReference type="PROSITE" id="PS50835">
    <property type="entry name" value="IG_LIKE"/>
    <property type="match status" value="2"/>
</dbReference>
<evidence type="ECO:0000259" key="13">
    <source>
        <dbReference type="PROSITE" id="PS50835"/>
    </source>
</evidence>
<evidence type="ECO:0000256" key="10">
    <source>
        <dbReference type="ARBA" id="ARBA00023180"/>
    </source>
</evidence>
<keyword evidence="8 12" id="KW-0472">Membrane</keyword>
<dbReference type="PANTHER" id="PTHR13771:SF9">
    <property type="entry name" value="INTERCELLULAR ADHESION MOLECULE 5"/>
    <property type="match status" value="1"/>
</dbReference>
<keyword evidence="15" id="KW-1185">Reference proteome</keyword>
<evidence type="ECO:0000256" key="11">
    <source>
        <dbReference type="ARBA" id="ARBA00023319"/>
    </source>
</evidence>
<dbReference type="InterPro" id="IPR007110">
    <property type="entry name" value="Ig-like_dom"/>
</dbReference>
<keyword evidence="11" id="KW-0393">Immunoglobulin domain</keyword>
<evidence type="ECO:0000256" key="4">
    <source>
        <dbReference type="ARBA" id="ARBA00022729"/>
    </source>
</evidence>
<accession>A0A3Q3CD45</accession>
<dbReference type="OMA" id="YARTEIF"/>
<evidence type="ECO:0000256" key="7">
    <source>
        <dbReference type="ARBA" id="ARBA00022989"/>
    </source>
</evidence>
<keyword evidence="5" id="KW-0677">Repeat</keyword>
<evidence type="ECO:0000256" key="5">
    <source>
        <dbReference type="ARBA" id="ARBA00022737"/>
    </source>
</evidence>
<dbReference type="STRING" id="8153.ENSHBUP00000019562"/>
<keyword evidence="6" id="KW-0130">Cell adhesion</keyword>
<evidence type="ECO:0000256" key="6">
    <source>
        <dbReference type="ARBA" id="ARBA00022889"/>
    </source>
</evidence>
<dbReference type="InterPro" id="IPR003987">
    <property type="entry name" value="ICAM_VCAM_N"/>
</dbReference>
<protein>
    <recommendedName>
        <fullName evidence="13">Ig-like domain-containing protein</fullName>
    </recommendedName>
</protein>
<evidence type="ECO:0000256" key="3">
    <source>
        <dbReference type="ARBA" id="ARBA00022692"/>
    </source>
</evidence>
<feature type="transmembrane region" description="Helical" evidence="12">
    <location>
        <begin position="7"/>
        <end position="23"/>
    </location>
</feature>
<dbReference type="InterPro" id="IPR013783">
    <property type="entry name" value="Ig-like_fold"/>
</dbReference>
<dbReference type="SUPFAM" id="SSF48726">
    <property type="entry name" value="Immunoglobulin"/>
    <property type="match status" value="3"/>
</dbReference>
<dbReference type="Pfam" id="PF03921">
    <property type="entry name" value="ICAM_N"/>
    <property type="match status" value="1"/>
</dbReference>
<dbReference type="Proteomes" id="UP000264840">
    <property type="component" value="Unplaced"/>
</dbReference>
<dbReference type="PRINTS" id="PR01472">
    <property type="entry name" value="ICAMVCAM1"/>
</dbReference>
<dbReference type="InterPro" id="IPR036179">
    <property type="entry name" value="Ig-like_dom_sf"/>
</dbReference>
<evidence type="ECO:0000313" key="15">
    <source>
        <dbReference type="Proteomes" id="UP000264840"/>
    </source>
</evidence>
<evidence type="ECO:0000256" key="1">
    <source>
        <dbReference type="ARBA" id="ARBA00004479"/>
    </source>
</evidence>
<dbReference type="PANTHER" id="PTHR13771">
    <property type="entry name" value="INTERCELLULAR ADHESION MOLECULE"/>
    <property type="match status" value="1"/>
</dbReference>
<evidence type="ECO:0000256" key="12">
    <source>
        <dbReference type="SAM" id="Phobius"/>
    </source>
</evidence>
<evidence type="ECO:0000313" key="14">
    <source>
        <dbReference type="Ensembl" id="ENSHBUP00000019562.1"/>
    </source>
</evidence>
<feature type="domain" description="Ig-like" evidence="13">
    <location>
        <begin position="204"/>
        <end position="293"/>
    </location>
</feature>
<keyword evidence="10" id="KW-0325">Glycoprotein</keyword>
<dbReference type="AlphaFoldDB" id="A0A3Q3CD45"/>
<reference evidence="14" key="2">
    <citation type="submission" date="2025-09" db="UniProtKB">
        <authorList>
            <consortium name="Ensembl"/>
        </authorList>
    </citation>
    <scope>IDENTIFICATION</scope>
</reference>
<sequence>QFQNEDYYCFILFIYLFLGKLVSTSCPFDITPPRVVVRFGDSLSANCTSLSNHTDGMGWESPFGGVDFTQGVSSLLFKIDSVPVWELEPMCYVNSRDGDQCVKSLPVTVYKMPDSVSLKNLRTVEEGRQFVIQCDVVNVAPARNLSVVWHKGNKILSSQTFEESSPSPVSKSSVITLTAHRDDDGAEIWCEAKLNLWPEEQGPPPVRSEAHNVNVLCDFHTEKMIGSKISLNCTAKGNPVPSYHWQFPNFTQVWYRSHDVNHPILTPSSKFPGVYICTASNSQGTATKYFIITKAPRKFLAVLCLFKSLFWDLRLILCKKLSHLSQEIKQSSQQ</sequence>
<dbReference type="Gene3D" id="2.60.40.10">
    <property type="entry name" value="Immunoglobulins"/>
    <property type="match status" value="3"/>
</dbReference>
<dbReference type="Pfam" id="PF13895">
    <property type="entry name" value="Ig_2"/>
    <property type="match status" value="1"/>
</dbReference>